<dbReference type="InterPro" id="IPR058488">
    <property type="entry name" value="DUF8175"/>
</dbReference>
<gene>
    <name evidence="4" type="ORF">SAMN05421803_103386</name>
</gene>
<accession>A0A1M6GEI3</accession>
<evidence type="ECO:0000256" key="2">
    <source>
        <dbReference type="SAM" id="Phobius"/>
    </source>
</evidence>
<feature type="compositionally biased region" description="Low complexity" evidence="1">
    <location>
        <begin position="39"/>
        <end position="64"/>
    </location>
</feature>
<dbReference type="Pfam" id="PF26526">
    <property type="entry name" value="DUF8175"/>
    <property type="match status" value="1"/>
</dbReference>
<keyword evidence="5" id="KW-1185">Reference proteome</keyword>
<dbReference type="RefSeq" id="WP_073377234.1">
    <property type="nucleotide sequence ID" value="NZ_FQZK01000003.1"/>
</dbReference>
<reference evidence="4 5" key="1">
    <citation type="submission" date="2016-11" db="EMBL/GenBank/DDBJ databases">
        <authorList>
            <person name="Jaros S."/>
            <person name="Januszkiewicz K."/>
            <person name="Wedrychowicz H."/>
        </authorList>
    </citation>
    <scope>NUCLEOTIDE SEQUENCE [LARGE SCALE GENOMIC DNA]</scope>
    <source>
        <strain evidence="4 5">CGMCC 4.5723</strain>
    </source>
</reference>
<organism evidence="4 5">
    <name type="scientific">Nocardiopsis flavescens</name>
    <dbReference type="NCBI Taxonomy" id="758803"/>
    <lineage>
        <taxon>Bacteria</taxon>
        <taxon>Bacillati</taxon>
        <taxon>Actinomycetota</taxon>
        <taxon>Actinomycetes</taxon>
        <taxon>Streptosporangiales</taxon>
        <taxon>Nocardiopsidaceae</taxon>
        <taxon>Nocardiopsis</taxon>
    </lineage>
</organism>
<dbReference type="EMBL" id="FQZK01000003">
    <property type="protein sequence ID" value="SHJ08376.1"/>
    <property type="molecule type" value="Genomic_DNA"/>
</dbReference>
<evidence type="ECO:0000256" key="1">
    <source>
        <dbReference type="SAM" id="MobiDB-lite"/>
    </source>
</evidence>
<keyword evidence="2" id="KW-0812">Transmembrane</keyword>
<feature type="transmembrane region" description="Helical" evidence="2">
    <location>
        <begin position="12"/>
        <end position="32"/>
    </location>
</feature>
<name>A0A1M6GEI3_9ACTN</name>
<proteinExistence type="predicted"/>
<evidence type="ECO:0000313" key="4">
    <source>
        <dbReference type="EMBL" id="SHJ08376.1"/>
    </source>
</evidence>
<feature type="region of interest" description="Disordered" evidence="1">
    <location>
        <begin position="36"/>
        <end position="71"/>
    </location>
</feature>
<sequence>MSDENPFSRPSFIFSAGFLAALVLSGVLIAVWPDDEAEGGPAPDAAPASSGPGATPSPEEAPASPDDRDSVCGLEAHTAEFDMLLPLLDTTWTSIGGMRAPQTAEHGPGVVEDGGVRHCYSRTPEGAALATGNFLALANAGGDRMGSRWELIVAPGPGRGAFIAEMEAAPESEEGVGGQIAAAKVVSYSEDEARISLALMAPDSVYASMTFDLVWVEGDWKVVVDESGESDPLFTVLEDLGGYTPWAAI</sequence>
<protein>
    <recommendedName>
        <fullName evidence="3">DUF8175 domain-containing protein</fullName>
    </recommendedName>
</protein>
<dbReference type="OrthoDB" id="4428031at2"/>
<keyword evidence="2" id="KW-0472">Membrane</keyword>
<dbReference type="STRING" id="758803.SAMN05421803_103386"/>
<feature type="domain" description="DUF8175" evidence="3">
    <location>
        <begin position="55"/>
        <end position="245"/>
    </location>
</feature>
<evidence type="ECO:0000259" key="3">
    <source>
        <dbReference type="Pfam" id="PF26526"/>
    </source>
</evidence>
<evidence type="ECO:0000313" key="5">
    <source>
        <dbReference type="Proteomes" id="UP000184452"/>
    </source>
</evidence>
<dbReference type="Proteomes" id="UP000184452">
    <property type="component" value="Unassembled WGS sequence"/>
</dbReference>
<keyword evidence="2" id="KW-1133">Transmembrane helix</keyword>
<dbReference type="AlphaFoldDB" id="A0A1M6GEI3"/>